<dbReference type="PROSITE" id="PS00409">
    <property type="entry name" value="PROKAR_NTER_METHYL"/>
    <property type="match status" value="1"/>
</dbReference>
<reference evidence="3 4" key="1">
    <citation type="journal article" date="2015" name="Nature">
        <title>rRNA introns, odd ribosomes, and small enigmatic genomes across a large radiation of phyla.</title>
        <authorList>
            <person name="Brown C.T."/>
            <person name="Hug L.A."/>
            <person name="Thomas B.C."/>
            <person name="Sharon I."/>
            <person name="Castelle C.J."/>
            <person name="Singh A."/>
            <person name="Wilkins M.J."/>
            <person name="Williams K.H."/>
            <person name="Banfield J.F."/>
        </authorList>
    </citation>
    <scope>NUCLEOTIDE SEQUENCE [LARGE SCALE GENOMIC DNA]</scope>
</reference>
<dbReference type="Pfam" id="PF07963">
    <property type="entry name" value="N_methyl"/>
    <property type="match status" value="1"/>
</dbReference>
<organism evidence="3 4">
    <name type="scientific">Candidatus Jorgensenbacteria bacterium GW2011_GWA1_48_11</name>
    <dbReference type="NCBI Taxonomy" id="1618660"/>
    <lineage>
        <taxon>Bacteria</taxon>
        <taxon>Candidatus Joergenseniibacteriota</taxon>
    </lineage>
</organism>
<evidence type="ECO:0000313" key="3">
    <source>
        <dbReference type="EMBL" id="KKU91403.1"/>
    </source>
</evidence>
<accession>A0A0G1WM36</accession>
<comment type="caution">
    <text evidence="3">The sequence shown here is derived from an EMBL/GenBank/DDBJ whole genome shotgun (WGS) entry which is preliminary data.</text>
</comment>
<dbReference type="Gene3D" id="3.30.700.10">
    <property type="entry name" value="Glycoprotein, Type 4 Pilin"/>
    <property type="match status" value="1"/>
</dbReference>
<proteinExistence type="predicted"/>
<evidence type="ECO:0000256" key="1">
    <source>
        <dbReference type="SAM" id="MobiDB-lite"/>
    </source>
</evidence>
<name>A0A0G1WM36_9BACT</name>
<dbReference type="EMBL" id="LCPF01000001">
    <property type="protein sequence ID" value="KKU91403.1"/>
    <property type="molecule type" value="Genomic_DNA"/>
</dbReference>
<dbReference type="Proteomes" id="UP000034956">
    <property type="component" value="Unassembled WGS sequence"/>
</dbReference>
<dbReference type="SUPFAM" id="SSF54523">
    <property type="entry name" value="Pili subunits"/>
    <property type="match status" value="1"/>
</dbReference>
<dbReference type="InterPro" id="IPR012902">
    <property type="entry name" value="N_methyl_site"/>
</dbReference>
<keyword evidence="2" id="KW-1133">Transmembrane helix</keyword>
<dbReference type="NCBIfam" id="TIGR02532">
    <property type="entry name" value="IV_pilin_GFxxxE"/>
    <property type="match status" value="1"/>
</dbReference>
<keyword evidence="2" id="KW-0472">Membrane</keyword>
<dbReference type="InterPro" id="IPR045584">
    <property type="entry name" value="Pilin-like"/>
</dbReference>
<sequence>MTFWKIKDFSIKSRLRKNANSCFGTGFTLIELLIVIAILAVLATAVILVLNPAELIKQSRDANRISDLAALNSALALYLADVTSPSLGVCSATVARCTANNSGASPFTTRATCSVATSTAVSGTGWVDVDLTDISNGSPLAREPIDPVNNDTYYYAYACVNTGSSPNYIYELDTNMESVKFSSNGGSDVESKDGGDKNASSTAWFETGNAPALNL</sequence>
<dbReference type="AlphaFoldDB" id="A0A0G1WM36"/>
<evidence type="ECO:0000256" key="2">
    <source>
        <dbReference type="SAM" id="Phobius"/>
    </source>
</evidence>
<feature type="region of interest" description="Disordered" evidence="1">
    <location>
        <begin position="182"/>
        <end position="203"/>
    </location>
</feature>
<evidence type="ECO:0000313" key="4">
    <source>
        <dbReference type="Proteomes" id="UP000034956"/>
    </source>
</evidence>
<protein>
    <submittedName>
        <fullName evidence="3">Uncharacterized protein</fullName>
    </submittedName>
</protein>
<feature type="transmembrane region" description="Helical" evidence="2">
    <location>
        <begin position="21"/>
        <end position="50"/>
    </location>
</feature>
<gene>
    <name evidence="3" type="ORF">UY23_C0001G0008</name>
</gene>
<keyword evidence="2" id="KW-0812">Transmembrane</keyword>